<sequence>MIFRYLTMSTSSVSTPSNISTSSVPTSTNSTNSSGVWEAAQNFFKNAKKKSFTFLSTSSQRVKPAKSCDADSFYMYGCGSINMP</sequence>
<evidence type="ECO:0000313" key="2">
    <source>
        <dbReference type="EMBL" id="CAI5446196.1"/>
    </source>
</evidence>
<proteinExistence type="predicted"/>
<feature type="region of interest" description="Disordered" evidence="1">
    <location>
        <begin position="8"/>
        <end position="32"/>
    </location>
</feature>
<accession>A0A9P1ILD0</accession>
<dbReference type="Proteomes" id="UP001152747">
    <property type="component" value="Unassembled WGS sequence"/>
</dbReference>
<organism evidence="2 3">
    <name type="scientific">Caenorhabditis angaria</name>
    <dbReference type="NCBI Taxonomy" id="860376"/>
    <lineage>
        <taxon>Eukaryota</taxon>
        <taxon>Metazoa</taxon>
        <taxon>Ecdysozoa</taxon>
        <taxon>Nematoda</taxon>
        <taxon>Chromadorea</taxon>
        <taxon>Rhabditida</taxon>
        <taxon>Rhabditina</taxon>
        <taxon>Rhabditomorpha</taxon>
        <taxon>Rhabditoidea</taxon>
        <taxon>Rhabditidae</taxon>
        <taxon>Peloderinae</taxon>
        <taxon>Caenorhabditis</taxon>
    </lineage>
</organism>
<name>A0A9P1ILD0_9PELO</name>
<dbReference type="EMBL" id="CANHGI010000003">
    <property type="protein sequence ID" value="CAI5446196.1"/>
    <property type="molecule type" value="Genomic_DNA"/>
</dbReference>
<protein>
    <submittedName>
        <fullName evidence="2">Uncharacterized protein</fullName>
    </submittedName>
</protein>
<keyword evidence="3" id="KW-1185">Reference proteome</keyword>
<reference evidence="2" key="1">
    <citation type="submission" date="2022-11" db="EMBL/GenBank/DDBJ databases">
        <authorList>
            <person name="Kikuchi T."/>
        </authorList>
    </citation>
    <scope>NUCLEOTIDE SEQUENCE</scope>
    <source>
        <strain evidence="2">PS1010</strain>
    </source>
</reference>
<gene>
    <name evidence="2" type="ORF">CAMP_LOCUS8833</name>
</gene>
<feature type="compositionally biased region" description="Low complexity" evidence="1">
    <location>
        <begin position="9"/>
        <end position="32"/>
    </location>
</feature>
<dbReference type="AlphaFoldDB" id="A0A9P1ILD0"/>
<evidence type="ECO:0000313" key="3">
    <source>
        <dbReference type="Proteomes" id="UP001152747"/>
    </source>
</evidence>
<comment type="caution">
    <text evidence="2">The sequence shown here is derived from an EMBL/GenBank/DDBJ whole genome shotgun (WGS) entry which is preliminary data.</text>
</comment>
<evidence type="ECO:0000256" key="1">
    <source>
        <dbReference type="SAM" id="MobiDB-lite"/>
    </source>
</evidence>